<organism evidence="7 8">
    <name type="scientific">Blumeria graminis f. sp. triticale</name>
    <dbReference type="NCBI Taxonomy" id="1689686"/>
    <lineage>
        <taxon>Eukaryota</taxon>
        <taxon>Fungi</taxon>
        <taxon>Dikarya</taxon>
        <taxon>Ascomycota</taxon>
        <taxon>Pezizomycotina</taxon>
        <taxon>Leotiomycetes</taxon>
        <taxon>Erysiphales</taxon>
        <taxon>Erysiphaceae</taxon>
        <taxon>Blumeria</taxon>
    </lineage>
</organism>
<dbReference type="Proteomes" id="UP000683417">
    <property type="component" value="Unassembled WGS sequence"/>
</dbReference>
<evidence type="ECO:0000256" key="1">
    <source>
        <dbReference type="SAM" id="Coils"/>
    </source>
</evidence>
<feature type="region of interest" description="Disordered" evidence="2">
    <location>
        <begin position="2543"/>
        <end position="2587"/>
    </location>
</feature>
<protein>
    <submittedName>
        <fullName evidence="7">BgTH12-06874</fullName>
    </submittedName>
</protein>
<name>A0A9W4GHT2_BLUGR</name>
<feature type="compositionally biased region" description="Polar residues" evidence="2">
    <location>
        <begin position="2781"/>
        <end position="2805"/>
    </location>
</feature>
<evidence type="ECO:0000313" key="7">
    <source>
        <dbReference type="EMBL" id="CAD6505942.1"/>
    </source>
</evidence>
<evidence type="ECO:0000256" key="3">
    <source>
        <dbReference type="SAM" id="Phobius"/>
    </source>
</evidence>
<feature type="domain" description="FMP27 SW motif-containing RBG unit" evidence="5">
    <location>
        <begin position="1147"/>
        <end position="1249"/>
    </location>
</feature>
<evidence type="ECO:0000256" key="2">
    <source>
        <dbReference type="SAM" id="MobiDB-lite"/>
    </source>
</evidence>
<dbReference type="PANTHER" id="PTHR15678:SF6">
    <property type="entry name" value="BRIDGE-LIKE LIPID TRANSFER PROTEIN FAMILY MEMBER 2"/>
    <property type="match status" value="1"/>
</dbReference>
<feature type="transmembrane region" description="Helical" evidence="3">
    <location>
        <begin position="15"/>
        <end position="37"/>
    </location>
</feature>
<evidence type="ECO:0000259" key="5">
    <source>
        <dbReference type="SMART" id="SM01215"/>
    </source>
</evidence>
<feature type="compositionally biased region" description="Polar residues" evidence="2">
    <location>
        <begin position="1918"/>
        <end position="1931"/>
    </location>
</feature>
<keyword evidence="3" id="KW-1133">Transmembrane helix</keyword>
<accession>A0A9W4GHT2</accession>
<evidence type="ECO:0000313" key="8">
    <source>
        <dbReference type="Proteomes" id="UP000683417"/>
    </source>
</evidence>
<feature type="compositionally biased region" description="Basic and acidic residues" evidence="2">
    <location>
        <begin position="1097"/>
        <end position="1110"/>
    </location>
</feature>
<keyword evidence="3" id="KW-0812">Transmembrane</keyword>
<feature type="compositionally biased region" description="Polar residues" evidence="2">
    <location>
        <begin position="293"/>
        <end position="304"/>
    </location>
</feature>
<feature type="compositionally biased region" description="Polar residues" evidence="2">
    <location>
        <begin position="2556"/>
        <end position="2569"/>
    </location>
</feature>
<dbReference type="SMART" id="SM01216">
    <property type="entry name" value="Fmp27_WPPW"/>
    <property type="match status" value="1"/>
</dbReference>
<feature type="region of interest" description="Disordered" evidence="2">
    <location>
        <begin position="705"/>
        <end position="740"/>
    </location>
</feature>
<feature type="compositionally biased region" description="Polar residues" evidence="2">
    <location>
        <begin position="2027"/>
        <end position="2050"/>
    </location>
</feature>
<keyword evidence="3" id="KW-0472">Membrane</keyword>
<feature type="region of interest" description="Disordered" evidence="2">
    <location>
        <begin position="102"/>
        <end position="140"/>
    </location>
</feature>
<feature type="domain" description="FMP27 WPPW motif-containing RBG unit" evidence="6">
    <location>
        <begin position="1675"/>
        <end position="2201"/>
    </location>
</feature>
<evidence type="ECO:0000259" key="4">
    <source>
        <dbReference type="SMART" id="SM01214"/>
    </source>
</evidence>
<feature type="region of interest" description="Disordered" evidence="2">
    <location>
        <begin position="1916"/>
        <end position="1939"/>
    </location>
</feature>
<dbReference type="Pfam" id="PF10344">
    <property type="entry name" value="Hobbit"/>
    <property type="match status" value="1"/>
</dbReference>
<feature type="domain" description="FMP27/BLTP2/Hobbit GFWDK motif-containing RBG unit" evidence="4">
    <location>
        <begin position="1267"/>
        <end position="1427"/>
    </location>
</feature>
<dbReference type="SMART" id="SM01214">
    <property type="entry name" value="Fmp27_GFWDK"/>
    <property type="match status" value="1"/>
</dbReference>
<sequence length="2895" mass="328338">MNGTRYQMALLNPTFLLGVVVVTYLSSFVFFAILRILTGISIQRIGYFALKRLTYKPSVGVAIDIRSLGLNIHRPTFAQPTWLSIVLRELVVTVDLNATEKEKLRETGQKSSPRKDTENAPKKQVRTPDNNDDRHKTSSSKLLTRIKNGIKSLHRKIYWIRMVDLVATNLTVNIVDVGNVQVGSFSMAVDTRRKMVDLGRMFSRVRTLRDLKLSAEWIFSIRSILFTVEGGESSEILDHMALNIHGLLCGELDELKDASISLKLGRVHIPYEEIKECVDRYQLCCKRHENFTSSGAQSTTPVHQSSREKPTSLPENAMKKPPSPKELIGTVIRGVNEVQFAVSFISFTKKTNPSQTQLTPINFHASMKEVGIDLHRLDQKSPAHRMYFSANDTAHQALVAALSIAIGIDDGAGNFERLTYIPMATTTVRTTLPSKTIDPAISISADERNANILFANVVITSLSVDLNPKNLALLSSMHKFQPKTIKKIAEPQKHSFISQFLPKANVKFSMHEPVFRISLPPVEENAREDDFDLIISSISSISLDIESSHSAIKDLHYCLGSTFRLQSHALYYQTSMGAHHQLVETESLELKAQILAKNELSVTATGNLQTFSIHMNRPEIIDGVRHIVRQLNLDSYSGNNSPMDNSQYPNCIRALPHWLLYFSIQGSDFSVEVAGIDEEITEDTRGLALRLKSWTAEYCSQNQSAKINRGTPKHTASWNLSTDPGPESKSLVDSRQNNQLPRGYHQTNGRRLCIHVKGLEAFVIEPTNEWQVDPIVAMPKIECTLSTTSDRQGPIFHIILNVYSLFAQYSLYQHYACGVAIMILRRAVVRTQTDKVEAENVRNVTEYDDESKTFSEELPSDNPITLDEAILLPKELISIHFKASVLQVKAIMPSDPDMMLQIYGIEVESHRWSPPFVIAKLVRVYAQAPKIPQTWARVISVKSLRIDHREARRKTKTGDVEDENLIDVKTEAVRLAIPHQLIVHRVMDNFVNTLKSVKQLHNQFSSGNHRKIEEKHLETPTIVPNILIRSKVFLFELEDGAFEWKLGVIYRTGLVEQEKRLARETAFNMKAKKIREEVLKNKNKQRNRPSNPRGRSKFPDSDRPRSRSEDGLSSQFHRSHSPLNRKLCYNPDKTCRLTSSAKISISQAHQNLQLHNARSWKLNIDQAFSQGQEKMKELRGAFWGVDKIPEDIKLDGNILEIPQRPALMGALISDLHVKIGAPSFPMCNLPDFINHIGKGMPYDMRYSSLIPMNVQVDMGEARITLRDYPLPLIHVPPIKPNQPTRLSAWSLKADFVIAEEFRGNESSRFVRVNVIPAKDKSADDSKEGIFSINVRRTISAVKSYSDINVSVNTEYPTRITWGSSFQPAIQDMMMIIETFTKPQVDPSDRTGFWDKIRLSFHSRVSVAWKGDGDVHLLLKGTRDPYAVTGDGAGFLMCWRNNVRWNINRDDDPRKFMSVDSGECILAVPDLAHQARSMSIYDPGGDADSVSSSDSFKSGATFKKVVMKLSGNVQWLAGIMFERNLSDSDKRSFEFTPHYKVVLKRPDCAISTDGLPYDAFRGFRSNHIHLSVAVKAPIDQDRPDYITTNSPSYNTVHLTPRLFSHFFAWWSMFGGSMSLPIRQGALWPGIDKSSKKFARHLATIKYNVLLAPLFISHIHRHNHVSEHKLDEISATGLKIKLDSFMLDVHQRKEEFPSHEKCLKTQDKTSGMKMHEAQLDLISADVRAITASTAENISGSVKTGPTSSTIHHDDEIPHLSSFYIPDDDSSWIDVDDFVEMDWIPMSNVTPNTKILPLAYAPRFTYFRRTDHGEDFTGDSISTSSFGHEPTHFCIMTQDDDPYQVQYDLIKSRLEQLEKQIKFHGLALGDAETKVIQDRKNEALKVELDQLRKHNNLLRVKNTFLQSMMRRMAIHIDTDPQAATSSEKLQSSGNKCGETSKAESCHSKSLNIEVEDDIEMDPLSEFQSDFKNRFVIHNMQLKWNNLLRNIILRYIHQNSQRRGLVYYLSRRAVQFILDIVQEQKKPRNYPKSTTTQSRDTSKVTSSSKQNSQDMESRINEILADGKKFSNTGDKSSQSENVAKRVFTDTLNSNISGEFLPMNSYHLHLIAPQIQLQSEKNPQAVVLVTAKGMEAKIVEVMDRDRIFDNVSGLVQRRFSVEMDSIQFFVTHQKLFSSQLLSMYSGNLYGVPSDSAWPPWVPMEVMFDFKVDPFGFKRVVHKTSASLRYDKFNTLRLKYNDHIGSDTKHGHESKQHHESRMDHLWVEFPQIRAICDSAQYYAMYIIVMDLLMYSEPLEKTRNERIEKIMLASDFSDLRGVPEMVIRLQERIRQLGEMKTYLLINSNYLKAEDSEDIQTLERDLNNCTNELFFMMKAITTSQRKYDSSKTSGLLRWNISSQQIVWHLIRENNEPLLEFQLQRAEYDRTDNSDGSHINLMQVGKIIGLNLLPDAIYPEIFAPYSDVDGKSNDCDKQPMLRVYWYMLESIAGIPVMDHFEVNLIPLKIQLERDVGTKLFDYIFPSSSDSKNKSPFKVNSIQLFPDNEDDMSGASILSPGLENPLSENRNTSSPNSQLEPPESRLKPTLRSEPSSKTIYKLTKKQKNVQINVTDGYHFRLFNSNTKGPSKTLDSKTSGGNPHGNHSNRPPLHSLNLDIQPKETSEVKYKRFGIVRRDVKAKKEQLSDDLTKMMGRASSYMTFVNVKIPSVVLCLSYKGKGERNFEDIHDLVFRLPDIEYRNKTWSNLDFALAFKKDVIRSLISHTGAIVANKFKHRPNTVQQHRLREIATSNTVLTPASRDQSYENSDATSSIYPSPKTASKIDRSNSSRRSLASSYNSLLRTPSIASSFSSKLREQGQIAITSAKIETPAASDKVGRGPKSRVKGLVLGRFMKRGGGGGAAVG</sequence>
<dbReference type="PANTHER" id="PTHR15678">
    <property type="entry name" value="ANTIGEN MLAA-22-RELATED"/>
    <property type="match status" value="1"/>
</dbReference>
<feature type="compositionally biased region" description="Basic and acidic residues" evidence="2">
    <location>
        <begin position="102"/>
        <end position="121"/>
    </location>
</feature>
<dbReference type="InterPro" id="IPR019449">
    <property type="entry name" value="FMP27_WPPW_RBG"/>
</dbReference>
<feature type="region of interest" description="Disordered" evidence="2">
    <location>
        <begin position="2024"/>
        <end position="2051"/>
    </location>
</feature>
<feature type="compositionally biased region" description="Polar residues" evidence="2">
    <location>
        <begin position="731"/>
        <end position="740"/>
    </location>
</feature>
<feature type="region of interest" description="Disordered" evidence="2">
    <location>
        <begin position="1078"/>
        <end position="1125"/>
    </location>
</feature>
<evidence type="ECO:0000259" key="6">
    <source>
        <dbReference type="SMART" id="SM01216"/>
    </source>
</evidence>
<feature type="compositionally biased region" description="Polar residues" evidence="2">
    <location>
        <begin position="2625"/>
        <end position="2638"/>
    </location>
</feature>
<keyword evidence="1" id="KW-0175">Coiled coil</keyword>
<proteinExistence type="predicted"/>
<gene>
    <name evidence="7" type="ORF">BGTH12_LOCUS7300</name>
</gene>
<dbReference type="InterPro" id="IPR045167">
    <property type="entry name" value="Hobbit"/>
</dbReference>
<feature type="coiled-coil region" evidence="1">
    <location>
        <begin position="1851"/>
        <end position="1898"/>
    </location>
</feature>
<dbReference type="InterPro" id="IPR019441">
    <property type="entry name" value="FMP27/BLTP2/Hobbit_GFWDK_RBG"/>
</dbReference>
<feature type="region of interest" description="Disordered" evidence="2">
    <location>
        <begin position="2610"/>
        <end position="2646"/>
    </location>
</feature>
<feature type="region of interest" description="Disordered" evidence="2">
    <location>
        <begin position="293"/>
        <end position="326"/>
    </location>
</feature>
<dbReference type="InterPro" id="IPR019415">
    <property type="entry name" value="FMP27_SW_RBG"/>
</dbReference>
<comment type="caution">
    <text evidence="7">The sequence shown here is derived from an EMBL/GenBank/DDBJ whole genome shotgun (WGS) entry which is preliminary data.</text>
</comment>
<feature type="region of interest" description="Disordered" evidence="2">
    <location>
        <begin position="2781"/>
        <end position="2819"/>
    </location>
</feature>
<reference evidence="7" key="1">
    <citation type="submission" date="2020-10" db="EMBL/GenBank/DDBJ databases">
        <authorList>
            <person name="Muller C M."/>
        </authorList>
    </citation>
    <scope>NUCLEOTIDE SEQUENCE</scope>
    <source>
        <strain evidence="7">THUN-12</strain>
    </source>
</reference>
<dbReference type="EMBL" id="CAJHIT010000010">
    <property type="protein sequence ID" value="CAD6505942.1"/>
    <property type="molecule type" value="Genomic_DNA"/>
</dbReference>
<dbReference type="SMART" id="SM01215">
    <property type="entry name" value="Fmp27_SW"/>
    <property type="match status" value="1"/>
</dbReference>